<dbReference type="Proteomes" id="UP000076874">
    <property type="component" value="Unassembled WGS sequence"/>
</dbReference>
<keyword evidence="3 7" id="KW-0963">Cytoplasm</keyword>
<evidence type="ECO:0000256" key="5">
    <source>
        <dbReference type="ARBA" id="ARBA00023135"/>
    </source>
</evidence>
<dbReference type="GO" id="GO:0008312">
    <property type="term" value="F:7S RNA binding"/>
    <property type="evidence" value="ECO:0007669"/>
    <property type="project" value="UniProtKB-UniRule"/>
</dbReference>
<dbReference type="GO" id="GO:0005786">
    <property type="term" value="C:signal recognition particle, endoplasmic reticulum targeting"/>
    <property type="evidence" value="ECO:0007669"/>
    <property type="project" value="UniProtKB-UniRule"/>
</dbReference>
<evidence type="ECO:0000256" key="4">
    <source>
        <dbReference type="ARBA" id="ARBA00022884"/>
    </source>
</evidence>
<evidence type="ECO:0000313" key="10">
    <source>
        <dbReference type="Proteomes" id="UP000076874"/>
    </source>
</evidence>
<feature type="region of interest" description="Disordered" evidence="8">
    <location>
        <begin position="108"/>
        <end position="137"/>
    </location>
</feature>
<comment type="caution">
    <text evidence="9">The sequence shown here is derived from an EMBL/GenBank/DDBJ whole genome shotgun (WGS) entry which is preliminary data.</text>
</comment>
<evidence type="ECO:0000256" key="8">
    <source>
        <dbReference type="SAM" id="MobiDB-lite"/>
    </source>
</evidence>
<evidence type="ECO:0000256" key="1">
    <source>
        <dbReference type="ARBA" id="ARBA00004496"/>
    </source>
</evidence>
<dbReference type="SUPFAM" id="SSF54762">
    <property type="entry name" value="Signal recognition particle alu RNA binding heterodimer, SRP9/14"/>
    <property type="match status" value="1"/>
</dbReference>
<keyword evidence="10" id="KW-1185">Reference proteome</keyword>
<evidence type="ECO:0000313" key="9">
    <source>
        <dbReference type="EMBL" id="OAA54494.1"/>
    </source>
</evidence>
<name>A0A167ML95_9HYPO</name>
<keyword evidence="4 7" id="KW-0694">RNA-binding</keyword>
<organism evidence="9 10">
    <name type="scientific">Niveomyces insectorum RCEF 264</name>
    <dbReference type="NCBI Taxonomy" id="1081102"/>
    <lineage>
        <taxon>Eukaryota</taxon>
        <taxon>Fungi</taxon>
        <taxon>Dikarya</taxon>
        <taxon>Ascomycota</taxon>
        <taxon>Pezizomycotina</taxon>
        <taxon>Sordariomycetes</taxon>
        <taxon>Hypocreomycetidae</taxon>
        <taxon>Hypocreales</taxon>
        <taxon>Cordycipitaceae</taxon>
        <taxon>Niveomyces</taxon>
    </lineage>
</organism>
<feature type="region of interest" description="Disordered" evidence="8">
    <location>
        <begin position="40"/>
        <end position="64"/>
    </location>
</feature>
<keyword evidence="5 7" id="KW-0733">Signal recognition particle</keyword>
<evidence type="ECO:0000256" key="6">
    <source>
        <dbReference type="ARBA" id="ARBA00023274"/>
    </source>
</evidence>
<dbReference type="GO" id="GO:0006614">
    <property type="term" value="P:SRP-dependent cotranslational protein targeting to membrane"/>
    <property type="evidence" value="ECO:0007669"/>
    <property type="project" value="UniProtKB-UniRule"/>
</dbReference>
<dbReference type="EMBL" id="AZHD01000023">
    <property type="protein sequence ID" value="OAA54494.1"/>
    <property type="molecule type" value="Genomic_DNA"/>
</dbReference>
<dbReference type="STRING" id="1081102.A0A167ML95"/>
<dbReference type="Gene3D" id="3.30.720.10">
    <property type="entry name" value="Signal recognition particle alu RNA binding heterodimer, srp9/1"/>
    <property type="match status" value="1"/>
</dbReference>
<dbReference type="Pfam" id="PF02290">
    <property type="entry name" value="SRP14"/>
    <property type="match status" value="1"/>
</dbReference>
<comment type="similarity">
    <text evidence="2 7">Belongs to the SRP14 family.</text>
</comment>
<dbReference type="InterPro" id="IPR009018">
    <property type="entry name" value="Signal_recog_particle_SRP9/14"/>
</dbReference>
<reference evidence="9 10" key="1">
    <citation type="journal article" date="2016" name="Genome Biol. Evol.">
        <title>Divergent and convergent evolution of fungal pathogenicity.</title>
        <authorList>
            <person name="Shang Y."/>
            <person name="Xiao G."/>
            <person name="Zheng P."/>
            <person name="Cen K."/>
            <person name="Zhan S."/>
            <person name="Wang C."/>
        </authorList>
    </citation>
    <scope>NUCLEOTIDE SEQUENCE [LARGE SCALE GENOMIC DNA]</scope>
    <source>
        <strain evidence="9 10">RCEF 264</strain>
    </source>
</reference>
<dbReference type="GO" id="GO:0030942">
    <property type="term" value="F:endoplasmic reticulum signal peptide binding"/>
    <property type="evidence" value="ECO:0007669"/>
    <property type="project" value="UniProtKB-UniRule"/>
</dbReference>
<feature type="compositionally biased region" description="Basic residues" evidence="8">
    <location>
        <begin position="114"/>
        <end position="127"/>
    </location>
</feature>
<dbReference type="OrthoDB" id="19209at2759"/>
<dbReference type="AlphaFoldDB" id="A0A167ML95"/>
<dbReference type="InterPro" id="IPR003210">
    <property type="entry name" value="Signal_recog_particle_SRP14"/>
</dbReference>
<feature type="compositionally biased region" description="Low complexity" evidence="8">
    <location>
        <begin position="128"/>
        <end position="137"/>
    </location>
</feature>
<keyword evidence="6 7" id="KW-0687">Ribonucleoprotein</keyword>
<sequence length="137" mass="14789">MGYLSNDEFFSRLAELFNAQKGKEHGAIYLTQRRLDQKEPAGSAAAAAAANGALPSQPPQPQTLLVRASNGKSKRFRKDKVRLATTVDPEALVAFYARYAETCKAGMTLLKPRDKSKKKAKAKKKKAAATTPAAPAL</sequence>
<accession>A0A167ML95</accession>
<comment type="function">
    <text evidence="7">Component of the signal recognition particle (SRP) complex, a ribonucleoprotein complex that mediates the cotranslational targeting of secretory and membrane proteins to the endoplasmic reticulum (ER).</text>
</comment>
<evidence type="ECO:0000256" key="2">
    <source>
        <dbReference type="ARBA" id="ARBA00010349"/>
    </source>
</evidence>
<proteinExistence type="inferred from homology"/>
<comment type="subunit">
    <text evidence="7">Component of a fungal signal recognition particle (SRP) complex that consists of a 7SL RNA molecule (scR1) and at least six protein subunits: SRP72, SRP68, SRP54, SEC65, SRP21 and SRP14.</text>
</comment>
<feature type="compositionally biased region" description="Low complexity" evidence="8">
    <location>
        <begin position="41"/>
        <end position="53"/>
    </location>
</feature>
<gene>
    <name evidence="9" type="ORF">SPI_08740</name>
</gene>
<dbReference type="PANTHER" id="PTHR12013">
    <property type="entry name" value="SIGNAL RECOGNITION PARTICLE 14 KD PROTEIN"/>
    <property type="match status" value="1"/>
</dbReference>
<protein>
    <recommendedName>
        <fullName evidence="7">Signal recognition particle subunit SRP14</fullName>
    </recommendedName>
    <alternativeName>
        <fullName evidence="7">Signal recognition particle 14 kDa protein</fullName>
    </alternativeName>
</protein>
<evidence type="ECO:0000256" key="3">
    <source>
        <dbReference type="ARBA" id="ARBA00022490"/>
    </source>
</evidence>
<comment type="subcellular location">
    <subcellularLocation>
        <location evidence="1 7">Cytoplasm</location>
    </subcellularLocation>
</comment>
<evidence type="ECO:0000256" key="7">
    <source>
        <dbReference type="RuleBase" id="RU368100"/>
    </source>
</evidence>